<reference evidence="2 3" key="1">
    <citation type="journal article" date="2021" name="BMC Genomics">
        <title>Datura genome reveals duplications of psychoactive alkaloid biosynthetic genes and high mutation rate following tissue culture.</title>
        <authorList>
            <person name="Rajewski A."/>
            <person name="Carter-House D."/>
            <person name="Stajich J."/>
            <person name="Litt A."/>
        </authorList>
    </citation>
    <scope>NUCLEOTIDE SEQUENCE [LARGE SCALE GENOMIC DNA]</scope>
    <source>
        <strain evidence="2">AR-01</strain>
    </source>
</reference>
<accession>A0ABS8Y6E5</accession>
<organism evidence="2 3">
    <name type="scientific">Datura stramonium</name>
    <name type="common">Jimsonweed</name>
    <name type="synonym">Common thornapple</name>
    <dbReference type="NCBI Taxonomy" id="4076"/>
    <lineage>
        <taxon>Eukaryota</taxon>
        <taxon>Viridiplantae</taxon>
        <taxon>Streptophyta</taxon>
        <taxon>Embryophyta</taxon>
        <taxon>Tracheophyta</taxon>
        <taxon>Spermatophyta</taxon>
        <taxon>Magnoliopsida</taxon>
        <taxon>eudicotyledons</taxon>
        <taxon>Gunneridae</taxon>
        <taxon>Pentapetalae</taxon>
        <taxon>asterids</taxon>
        <taxon>lamiids</taxon>
        <taxon>Solanales</taxon>
        <taxon>Solanaceae</taxon>
        <taxon>Solanoideae</taxon>
        <taxon>Datureae</taxon>
        <taxon>Datura</taxon>
    </lineage>
</organism>
<dbReference type="Proteomes" id="UP000823775">
    <property type="component" value="Unassembled WGS sequence"/>
</dbReference>
<proteinExistence type="predicted"/>
<feature type="region of interest" description="Disordered" evidence="1">
    <location>
        <begin position="82"/>
        <end position="107"/>
    </location>
</feature>
<evidence type="ECO:0000256" key="1">
    <source>
        <dbReference type="SAM" id="MobiDB-lite"/>
    </source>
</evidence>
<name>A0ABS8Y6E5_DATST</name>
<gene>
    <name evidence="2" type="ORF">HAX54_022386</name>
</gene>
<feature type="compositionally biased region" description="Basic and acidic residues" evidence="1">
    <location>
        <begin position="97"/>
        <end position="107"/>
    </location>
</feature>
<keyword evidence="3" id="KW-1185">Reference proteome</keyword>
<sequence>MNVSSLALKENMRILMGTLSSFMSYQLLNLHALMIKRMSRVVDPYHGAHSISIEFGSKGKSPITKLLQDLQAANIRSTTLEEEAATPKLAPDATQEENIKLKEQMIS</sequence>
<evidence type="ECO:0000313" key="3">
    <source>
        <dbReference type="Proteomes" id="UP000823775"/>
    </source>
</evidence>
<protein>
    <submittedName>
        <fullName evidence="2">Uncharacterized protein</fullName>
    </submittedName>
</protein>
<evidence type="ECO:0000313" key="2">
    <source>
        <dbReference type="EMBL" id="MCE5166602.1"/>
    </source>
</evidence>
<dbReference type="EMBL" id="JACEIK010026981">
    <property type="protein sequence ID" value="MCE5166602.1"/>
    <property type="molecule type" value="Genomic_DNA"/>
</dbReference>
<comment type="caution">
    <text evidence="2">The sequence shown here is derived from an EMBL/GenBank/DDBJ whole genome shotgun (WGS) entry which is preliminary data.</text>
</comment>